<feature type="coiled-coil region" evidence="1">
    <location>
        <begin position="153"/>
        <end position="204"/>
    </location>
</feature>
<name>A0A249XUG7_9CAUD</name>
<evidence type="ECO:0000256" key="1">
    <source>
        <dbReference type="SAM" id="Coils"/>
    </source>
</evidence>
<gene>
    <name evidence="2" type="ORF">phiSHEF4_46</name>
</gene>
<dbReference type="OrthoDB" id="17759at10239"/>
<dbReference type="Proteomes" id="UP000223069">
    <property type="component" value="Segment"/>
</dbReference>
<dbReference type="EMBL" id="MF678789">
    <property type="protein sequence ID" value="ASZ75639.1"/>
    <property type="molecule type" value="Genomic_DNA"/>
</dbReference>
<organism evidence="2 3">
    <name type="scientific">Enterococcus phage phiSHEF4</name>
    <dbReference type="NCBI Taxonomy" id="2030923"/>
    <lineage>
        <taxon>Viruses</taxon>
        <taxon>Duplodnaviria</taxon>
        <taxon>Heunggongvirae</taxon>
        <taxon>Uroviricota</taxon>
        <taxon>Caudoviricetes</taxon>
        <taxon>Efquatrovirus</taxon>
        <taxon>Efquatrovirus SHEF4</taxon>
    </lineage>
</organism>
<sequence>MQEYKKNDIKDGMQLRCTDNGGWEHWTTGKVYNVFKNMMGLLVIQSDTGGEREVTDIVQYLNGVAKAKFELLNEEEKEMTKYAKITTYTGLIDTNKEVGLEIGKEYEIVRFCDFSDDCWVYLNEKRPEYFISETQYELVEKEGPVALIEVDTLKLIEAKIEQLLNEQENLRNKRMRIKHQEEALRDKRMKLKEAKKSLEFLKQQNYL</sequence>
<keyword evidence="1" id="KW-0175">Coiled coil</keyword>
<evidence type="ECO:0000313" key="3">
    <source>
        <dbReference type="Proteomes" id="UP000223069"/>
    </source>
</evidence>
<keyword evidence="3" id="KW-1185">Reference proteome</keyword>
<protein>
    <submittedName>
        <fullName evidence="2">Uncharacterized protein</fullName>
    </submittedName>
</protein>
<accession>A0A249XUG7</accession>
<proteinExistence type="predicted"/>
<reference evidence="2 3" key="1">
    <citation type="submission" date="2017-08" db="EMBL/GenBank/DDBJ databases">
        <title>Sequence of Bacteriophage phiSHEF4, isolated from wastewater withtarget organism Enterococcus faecalis EF3.</title>
        <authorList>
            <person name="Stafford G.P."/>
            <person name="Al-Zubidi M.I."/>
        </authorList>
    </citation>
    <scope>NUCLEOTIDE SEQUENCE [LARGE SCALE GENOMIC DNA]</scope>
</reference>
<evidence type="ECO:0000313" key="2">
    <source>
        <dbReference type="EMBL" id="ASZ75639.1"/>
    </source>
</evidence>